<evidence type="ECO:0000313" key="2">
    <source>
        <dbReference type="Proteomes" id="UP001055072"/>
    </source>
</evidence>
<organism evidence="1 2">
    <name type="scientific">Irpex rosettiformis</name>
    <dbReference type="NCBI Taxonomy" id="378272"/>
    <lineage>
        <taxon>Eukaryota</taxon>
        <taxon>Fungi</taxon>
        <taxon>Dikarya</taxon>
        <taxon>Basidiomycota</taxon>
        <taxon>Agaricomycotina</taxon>
        <taxon>Agaricomycetes</taxon>
        <taxon>Polyporales</taxon>
        <taxon>Irpicaceae</taxon>
        <taxon>Irpex</taxon>
    </lineage>
</organism>
<gene>
    <name evidence="1" type="ORF">BDY19DRAFT_984980</name>
</gene>
<accession>A0ACB8U561</accession>
<proteinExistence type="predicted"/>
<name>A0ACB8U561_9APHY</name>
<protein>
    <submittedName>
        <fullName evidence="1">Uncharacterized protein</fullName>
    </submittedName>
</protein>
<reference evidence="1" key="1">
    <citation type="journal article" date="2021" name="Environ. Microbiol.">
        <title>Gene family expansions and transcriptome signatures uncover fungal adaptations to wood decay.</title>
        <authorList>
            <person name="Hage H."/>
            <person name="Miyauchi S."/>
            <person name="Viragh M."/>
            <person name="Drula E."/>
            <person name="Min B."/>
            <person name="Chaduli D."/>
            <person name="Navarro D."/>
            <person name="Favel A."/>
            <person name="Norest M."/>
            <person name="Lesage-Meessen L."/>
            <person name="Balint B."/>
            <person name="Merenyi Z."/>
            <person name="de Eugenio L."/>
            <person name="Morin E."/>
            <person name="Martinez A.T."/>
            <person name="Baldrian P."/>
            <person name="Stursova M."/>
            <person name="Martinez M.J."/>
            <person name="Novotny C."/>
            <person name="Magnuson J.K."/>
            <person name="Spatafora J.W."/>
            <person name="Maurice S."/>
            <person name="Pangilinan J."/>
            <person name="Andreopoulos W."/>
            <person name="LaButti K."/>
            <person name="Hundley H."/>
            <person name="Na H."/>
            <person name="Kuo A."/>
            <person name="Barry K."/>
            <person name="Lipzen A."/>
            <person name="Henrissat B."/>
            <person name="Riley R."/>
            <person name="Ahrendt S."/>
            <person name="Nagy L.G."/>
            <person name="Grigoriev I.V."/>
            <person name="Martin F."/>
            <person name="Rosso M.N."/>
        </authorList>
    </citation>
    <scope>NUCLEOTIDE SEQUENCE</scope>
    <source>
        <strain evidence="1">CBS 384.51</strain>
    </source>
</reference>
<dbReference type="Proteomes" id="UP001055072">
    <property type="component" value="Unassembled WGS sequence"/>
</dbReference>
<dbReference type="EMBL" id="MU274910">
    <property type="protein sequence ID" value="KAI0089522.1"/>
    <property type="molecule type" value="Genomic_DNA"/>
</dbReference>
<sequence length="348" mass="38806">MTTHSGGEFKILRPDCPAKDRLLLWRPSIPSTITPSSLSDDDRVRVTLSSVKAYNVSTLATYGAGLKLFMEVCDAKELPDRDRIPASKDLISVFLAQLVGAYSASAAKNYFAGVRAWHIIHRLDWPDEKFQFHILLSAASADEPLSSHQSKKHPYTVETLEKMIAQLEDSKPLDVAVRAVATTMFYSLGRLGEFTVSSQNAFSASKHVQISHWREEKDRNGRPTKAAPKGETVQWAKQNGISDPVEAFRQHLAINKPSAGEHLFSYTTAYRNGKTAFLTRIKGAATKAGVENLAGHAFRIGGTLEYLLRNVPFEVLYLRRHAQIMAPYIQAEPESHVQFISTIMPRVR</sequence>
<keyword evidence="2" id="KW-1185">Reference proteome</keyword>
<evidence type="ECO:0000313" key="1">
    <source>
        <dbReference type="EMBL" id="KAI0089522.1"/>
    </source>
</evidence>
<comment type="caution">
    <text evidence="1">The sequence shown here is derived from an EMBL/GenBank/DDBJ whole genome shotgun (WGS) entry which is preliminary data.</text>
</comment>